<dbReference type="GO" id="GO:0015187">
    <property type="term" value="F:glycine transmembrane transporter activity"/>
    <property type="evidence" value="ECO:0007669"/>
    <property type="project" value="TreeGrafter"/>
</dbReference>
<dbReference type="SUPFAM" id="SSF103506">
    <property type="entry name" value="Mitochondrial carrier"/>
    <property type="match status" value="1"/>
</dbReference>
<accession>A0A0S1MIK3</accession>
<evidence type="ECO:0000256" key="3">
    <source>
        <dbReference type="ARBA" id="ARBA00022989"/>
    </source>
</evidence>
<dbReference type="PANTHER" id="PTHR46181">
    <property type="entry name" value="MITOCHONDRIAL GLYCINE TRANSPORTER"/>
    <property type="match status" value="1"/>
</dbReference>
<protein>
    <recommendedName>
        <fullName evidence="9">Mitochondrial carrier protein</fullName>
    </recommendedName>
</protein>
<keyword evidence="3 7" id="KW-1133">Transmembrane helix</keyword>
<keyword evidence="6" id="KW-0813">Transport</keyword>
<evidence type="ECO:0000256" key="1">
    <source>
        <dbReference type="ARBA" id="ARBA00004141"/>
    </source>
</evidence>
<dbReference type="GO" id="GO:0016020">
    <property type="term" value="C:membrane"/>
    <property type="evidence" value="ECO:0007669"/>
    <property type="project" value="UniProtKB-SubCell"/>
</dbReference>
<feature type="repeat" description="Solcar" evidence="5">
    <location>
        <begin position="16"/>
        <end position="128"/>
    </location>
</feature>
<dbReference type="EMBL" id="KT246617">
    <property type="protein sequence ID" value="ALL40708.1"/>
    <property type="molecule type" value="mRNA"/>
</dbReference>
<dbReference type="PANTHER" id="PTHR46181:SF3">
    <property type="entry name" value="MITOCHONDRIAL GLYCINE TRANSPORTER"/>
    <property type="match status" value="1"/>
</dbReference>
<feature type="transmembrane region" description="Helical" evidence="7">
    <location>
        <begin position="18"/>
        <end position="42"/>
    </location>
</feature>
<comment type="subcellular location">
    <subcellularLocation>
        <location evidence="1">Membrane</location>
        <topology evidence="1">Multi-pass membrane protein</topology>
    </subcellularLocation>
</comment>
<comment type="similarity">
    <text evidence="6">Belongs to the mitochondrial carrier (TC 2.A.29) family.</text>
</comment>
<dbReference type="Gene3D" id="1.50.40.10">
    <property type="entry name" value="Mitochondrial carrier domain"/>
    <property type="match status" value="1"/>
</dbReference>
<sequence length="135" mass="15134">MEGPTTSTSYLVVDHRSILVYAIPAVTASVVSTLLTAPFDYVKTQLQLERIERSSSSSRNTITITTTSELIRRVLGARESQYGPGSITIDRRSLEKLRLFFNGSGLRLIRKGISSAIGWTIYEKLIKRWTTVPDR</sequence>
<keyword evidence="4 5" id="KW-0472">Membrane</keyword>
<name>A0A0S1MIK3_PHAPC</name>
<evidence type="ECO:0000313" key="8">
    <source>
        <dbReference type="EMBL" id="ALL40708.1"/>
    </source>
</evidence>
<dbReference type="InterPro" id="IPR018108">
    <property type="entry name" value="MCP_transmembrane"/>
</dbReference>
<keyword evidence="2 5" id="KW-0812">Transmembrane</keyword>
<dbReference type="InterPro" id="IPR023395">
    <property type="entry name" value="MCP_dom_sf"/>
</dbReference>
<evidence type="ECO:0000256" key="7">
    <source>
        <dbReference type="SAM" id="Phobius"/>
    </source>
</evidence>
<dbReference type="AlphaFoldDB" id="A0A0S1MIK3"/>
<evidence type="ECO:0008006" key="9">
    <source>
        <dbReference type="Google" id="ProtNLM"/>
    </source>
</evidence>
<proteinExistence type="evidence at transcript level"/>
<dbReference type="PROSITE" id="PS50920">
    <property type="entry name" value="SOLCAR"/>
    <property type="match status" value="1"/>
</dbReference>
<evidence type="ECO:0000256" key="5">
    <source>
        <dbReference type="PROSITE-ProRule" id="PRU00282"/>
    </source>
</evidence>
<evidence type="ECO:0000256" key="2">
    <source>
        <dbReference type="ARBA" id="ARBA00022692"/>
    </source>
</evidence>
<evidence type="ECO:0000256" key="6">
    <source>
        <dbReference type="RuleBase" id="RU000488"/>
    </source>
</evidence>
<reference evidence="8" key="1">
    <citation type="submission" date="2015-07" db="EMBL/GenBank/DDBJ databases">
        <title>Elucidating the P. pachyrhizi secretome and potential effectors.</title>
        <authorList>
            <person name="de Carvalho M.C.C.G."/>
            <person name="Nascimento L.C."/>
            <person name="Darben L.M."/>
            <person name="Polizel-Podanosqui A.M."/>
            <person name="Lopes-Caitar V.S."/>
            <person name="Rocha C.S."/>
            <person name="Qi M."/>
            <person name="Carazolle M."/>
            <person name="Kuwahara M.K."/>
            <person name="Pereira G.A.G."/>
            <person name="Abdelnoor R.V."/>
            <person name="Whitham S.A."/>
            <person name="Marcelino-Guimaraes F.C."/>
        </authorList>
    </citation>
    <scope>NUCLEOTIDE SEQUENCE</scope>
</reference>
<dbReference type="Pfam" id="PF00153">
    <property type="entry name" value="Mito_carr"/>
    <property type="match status" value="1"/>
</dbReference>
<dbReference type="GO" id="GO:1904983">
    <property type="term" value="P:glycine import into mitochondrion"/>
    <property type="evidence" value="ECO:0007669"/>
    <property type="project" value="TreeGrafter"/>
</dbReference>
<organism evidence="8">
    <name type="scientific">Phakopsora pachyrhizi</name>
    <name type="common">Asian soybean rust disease fungus</name>
    <dbReference type="NCBI Taxonomy" id="170000"/>
    <lineage>
        <taxon>Eukaryota</taxon>
        <taxon>Fungi</taxon>
        <taxon>Dikarya</taxon>
        <taxon>Basidiomycota</taxon>
        <taxon>Pucciniomycotina</taxon>
        <taxon>Pucciniomycetes</taxon>
        <taxon>Pucciniales</taxon>
        <taxon>Phakopsoraceae</taxon>
        <taxon>Phakopsora</taxon>
    </lineage>
</organism>
<evidence type="ECO:0000256" key="4">
    <source>
        <dbReference type="ARBA" id="ARBA00023136"/>
    </source>
</evidence>
<dbReference type="GO" id="GO:0005739">
    <property type="term" value="C:mitochondrion"/>
    <property type="evidence" value="ECO:0007669"/>
    <property type="project" value="TreeGrafter"/>
</dbReference>